<dbReference type="AlphaFoldDB" id="A0A969W7G3"/>
<keyword evidence="2" id="KW-1133">Transmembrane helix</keyword>
<feature type="repeat" description="TPR" evidence="1">
    <location>
        <begin position="594"/>
        <end position="627"/>
    </location>
</feature>
<proteinExistence type="predicted"/>
<protein>
    <submittedName>
        <fullName evidence="4">Tetratricopeptide repeat protein</fullName>
    </submittedName>
</protein>
<reference evidence="4" key="1">
    <citation type="submission" date="2020-03" db="EMBL/GenBank/DDBJ databases">
        <title>Solimonas marina sp. nov., isolated from deep seawater of the Pacific Ocean.</title>
        <authorList>
            <person name="Liu X."/>
            <person name="Lai Q."/>
            <person name="Sun F."/>
            <person name="Gai Y."/>
            <person name="Li G."/>
            <person name="Shao Z."/>
        </authorList>
    </citation>
    <scope>NUCLEOTIDE SEQUENCE</scope>
    <source>
        <strain evidence="4">C16B3</strain>
    </source>
</reference>
<dbReference type="PROSITE" id="PS50005">
    <property type="entry name" value="TPR"/>
    <property type="match status" value="1"/>
</dbReference>
<evidence type="ECO:0000259" key="3">
    <source>
        <dbReference type="Pfam" id="PF24604"/>
    </source>
</evidence>
<comment type="caution">
    <text evidence="4">The sequence shown here is derived from an EMBL/GenBank/DDBJ whole genome shotgun (WGS) entry which is preliminary data.</text>
</comment>
<dbReference type="InterPro" id="IPR057306">
    <property type="entry name" value="B-barrel_PelB_C"/>
</dbReference>
<dbReference type="RefSeq" id="WP_168146171.1">
    <property type="nucleotide sequence ID" value="NZ_JAAVXB010000001.1"/>
</dbReference>
<dbReference type="Pfam" id="PF24604">
    <property type="entry name" value="B-barrel_PelB_C"/>
    <property type="match status" value="1"/>
</dbReference>
<dbReference type="EMBL" id="JAAVXB010000001">
    <property type="protein sequence ID" value="NKF20914.1"/>
    <property type="molecule type" value="Genomic_DNA"/>
</dbReference>
<evidence type="ECO:0000313" key="4">
    <source>
        <dbReference type="EMBL" id="NKF20914.1"/>
    </source>
</evidence>
<dbReference type="InterPro" id="IPR019734">
    <property type="entry name" value="TPR_rpt"/>
</dbReference>
<keyword evidence="5" id="KW-1185">Reference proteome</keyword>
<feature type="transmembrane region" description="Helical" evidence="2">
    <location>
        <begin position="12"/>
        <end position="33"/>
    </location>
</feature>
<evidence type="ECO:0000256" key="2">
    <source>
        <dbReference type="SAM" id="Phobius"/>
    </source>
</evidence>
<dbReference type="SMART" id="SM00028">
    <property type="entry name" value="TPR"/>
    <property type="match status" value="3"/>
</dbReference>
<gene>
    <name evidence="4" type="ORF">G7Y82_01200</name>
</gene>
<keyword evidence="2" id="KW-0472">Membrane</keyword>
<dbReference type="Gene3D" id="1.25.40.10">
    <property type="entry name" value="Tetratricopeptide repeat domain"/>
    <property type="match status" value="2"/>
</dbReference>
<sequence length="1200" mass="133074">MSRSTATRPQRLVGIGALLALALAFALAFWWLFPGRGAAPRPRSDGDQQTGRLEALHVLLQANPADRGARIALIRQQIASGNLTEAERTLAPLLDGRPPRDVLWLKFDLDRAKLAAAPAGSAPHRQLAALPPADLDRLQSGTVADNELEKLAKYRLEYNQPGQAAALYETLAQHRPADAYRAEAEAGRWWLASNQPDRARAAWLRALDAAGSPEQAETAARNSLRAAQMAGPNVALADAKALVAKRGDDAPTLNEAIGMAMAAGQPALTLDWSTRYLKLRPDDDQALRRHAEIALAMRKTGVARNAYARYVAAHPDDVAARRRLAQLAEWDGQPQQALAQYEALAKAQASPDDDRQIVRLAGALDDTPALAAALDRQARRRRLSADEMQRYVDTLDDELGQAQRAIAVLQHWLRDTPEDEPLWRELAKLQDELGQHDAALRTWDHIAAYYGHSLSETKARAQIEIEQWHLGAALRTLLSLDSAPDDDADYWSHVGELAWQRNDNPTVARAYGMIFDHRRDALDGEGAERLVLSNVHLGQLDRATTVALDSWQRDGDPQVLIDALSGAEDARRDDLIARLMSAAEQRLSAFADDPGFWTLRGDILLDRGDTDGAIAALRQALTLQPDDAGTRAAYLYALIAQGRSPALQSALASWRDGAAANDQLWEPYAIGYATLGRPDLALPWFSHYAVRHPQDYLWLLSYADALDGARRFESARRLRIYALTRLRPRLLAQLHGTQLDRETLLETLSAQHALIGSDDDLAWLRRVLLAERGHALNSADMELRMDWHASREQPACARWWLLRAQMQRLRSAPYLRLTLALDADDRPAIAHVLADSTQEGITDRVEALRRLHRDDEALELALDHLNTREPWSPGLEPLKRDAAELYREMPRNAGVGVETRKTGGLHLTSILGSYKHSVRDWTLIVNAGTVHLHDGRSDIVLDGLHDERRIGGQLIRRERRGTTTLEAARIDTSDVGFTQLGIHQTLQISERLTVNAFARRHEQVSDTAALRALGTRSTFGFGLDYILSPRDSLSLLAQHLHYDTRRGHDLGHGYQLDADFSHDLMVGRNDELQAHMQFNYLRNDPVGTLPSDLIGRLPLGATPDDLVPSEFGSVGAGLSFRHGLPGSDYPLVAGLHYIANADLAYVWPERRWGLSFSLGAGMPLFGSDELSLSLMFDQTGQNALARDRSVGLQYRWFFGK</sequence>
<keyword evidence="2" id="KW-0812">Transmembrane</keyword>
<evidence type="ECO:0000313" key="5">
    <source>
        <dbReference type="Proteomes" id="UP000653472"/>
    </source>
</evidence>
<dbReference type="SUPFAM" id="SSF48452">
    <property type="entry name" value="TPR-like"/>
    <property type="match status" value="2"/>
</dbReference>
<organism evidence="4 5">
    <name type="scientific">Solimonas marina</name>
    <dbReference type="NCBI Taxonomy" id="2714601"/>
    <lineage>
        <taxon>Bacteria</taxon>
        <taxon>Pseudomonadati</taxon>
        <taxon>Pseudomonadota</taxon>
        <taxon>Gammaproteobacteria</taxon>
        <taxon>Nevskiales</taxon>
        <taxon>Nevskiaceae</taxon>
        <taxon>Solimonas</taxon>
    </lineage>
</organism>
<name>A0A969W7G3_9GAMM</name>
<evidence type="ECO:0000256" key="1">
    <source>
        <dbReference type="PROSITE-ProRule" id="PRU00339"/>
    </source>
</evidence>
<dbReference type="Pfam" id="PF13429">
    <property type="entry name" value="TPR_15"/>
    <property type="match status" value="1"/>
</dbReference>
<accession>A0A969W7G3</accession>
<dbReference type="InterPro" id="IPR011990">
    <property type="entry name" value="TPR-like_helical_dom_sf"/>
</dbReference>
<keyword evidence="1" id="KW-0802">TPR repeat</keyword>
<feature type="domain" description="PelB C-terminal" evidence="3">
    <location>
        <begin position="888"/>
        <end position="1197"/>
    </location>
</feature>
<dbReference type="Proteomes" id="UP000653472">
    <property type="component" value="Unassembled WGS sequence"/>
</dbReference>